<evidence type="ECO:0000256" key="1">
    <source>
        <dbReference type="ARBA" id="ARBA00007634"/>
    </source>
</evidence>
<proteinExistence type="inferred from homology"/>
<dbReference type="HAMAP" id="MF_00500">
    <property type="entry name" value="Ribosomal_bS20"/>
    <property type="match status" value="1"/>
</dbReference>
<evidence type="ECO:0000256" key="7">
    <source>
        <dbReference type="HAMAP-Rule" id="MF_00500"/>
    </source>
</evidence>
<keyword evidence="2 7" id="KW-0699">rRNA-binding</keyword>
<dbReference type="Proteomes" id="UP000034706">
    <property type="component" value="Unassembled WGS sequence"/>
</dbReference>
<dbReference type="Gene3D" id="1.20.58.110">
    <property type="entry name" value="Ribosomal protein S20"/>
    <property type="match status" value="1"/>
</dbReference>
<protein>
    <recommendedName>
        <fullName evidence="6 7">Small ribosomal subunit protein bS20</fullName>
    </recommendedName>
</protein>
<dbReference type="AlphaFoldDB" id="A0A0G0PNK0"/>
<dbReference type="InterPro" id="IPR036510">
    <property type="entry name" value="Ribosomal_bS20_sf"/>
</dbReference>
<evidence type="ECO:0000256" key="3">
    <source>
        <dbReference type="ARBA" id="ARBA00022884"/>
    </source>
</evidence>
<dbReference type="SUPFAM" id="SSF46992">
    <property type="entry name" value="Ribosomal protein S20"/>
    <property type="match status" value="1"/>
</dbReference>
<comment type="caution">
    <text evidence="9">The sequence shown here is derived from an EMBL/GenBank/DDBJ whole genome shotgun (WGS) entry which is preliminary data.</text>
</comment>
<dbReference type="GO" id="GO:0070181">
    <property type="term" value="F:small ribosomal subunit rRNA binding"/>
    <property type="evidence" value="ECO:0007669"/>
    <property type="project" value="TreeGrafter"/>
</dbReference>
<feature type="region of interest" description="Disordered" evidence="8">
    <location>
        <begin position="1"/>
        <end position="29"/>
    </location>
</feature>
<name>A0A0G0PNK0_9BACT</name>
<evidence type="ECO:0000256" key="4">
    <source>
        <dbReference type="ARBA" id="ARBA00022980"/>
    </source>
</evidence>
<evidence type="ECO:0000256" key="2">
    <source>
        <dbReference type="ARBA" id="ARBA00022730"/>
    </source>
</evidence>
<gene>
    <name evidence="7" type="primary">rpsT</name>
    <name evidence="9" type="ORF">UT16_C0029G0002</name>
</gene>
<organism evidence="9 10">
    <name type="scientific">Candidatus Azambacteria bacterium GW2011_GWA2_39_10</name>
    <dbReference type="NCBI Taxonomy" id="1618611"/>
    <lineage>
        <taxon>Bacteria</taxon>
        <taxon>Candidatus Azamiibacteriota</taxon>
    </lineage>
</organism>
<dbReference type="EMBL" id="LBVT01000029">
    <property type="protein sequence ID" value="KKQ90896.1"/>
    <property type="molecule type" value="Genomic_DNA"/>
</dbReference>
<evidence type="ECO:0000256" key="8">
    <source>
        <dbReference type="SAM" id="MobiDB-lite"/>
    </source>
</evidence>
<evidence type="ECO:0000256" key="5">
    <source>
        <dbReference type="ARBA" id="ARBA00023274"/>
    </source>
</evidence>
<sequence>MPITKSAKKALRQNKKRRARNLKQTDTTKKEIKKIKKLIAAKNKTNASDALPKVYKALDKAVKNHLIAGNKAARLKSQLTKTVNKL</sequence>
<comment type="similarity">
    <text evidence="1 7">Belongs to the bacterial ribosomal protein bS20 family.</text>
</comment>
<keyword evidence="5 7" id="KW-0687">Ribonucleoprotein</keyword>
<dbReference type="PANTHER" id="PTHR33398">
    <property type="entry name" value="30S RIBOSOMAL PROTEIN S20"/>
    <property type="match status" value="1"/>
</dbReference>
<dbReference type="GO" id="GO:0005829">
    <property type="term" value="C:cytosol"/>
    <property type="evidence" value="ECO:0007669"/>
    <property type="project" value="TreeGrafter"/>
</dbReference>
<accession>A0A0G0PNK0</accession>
<feature type="compositionally biased region" description="Basic residues" evidence="8">
    <location>
        <begin position="1"/>
        <end position="21"/>
    </location>
</feature>
<dbReference type="NCBIfam" id="TIGR00029">
    <property type="entry name" value="S20"/>
    <property type="match status" value="1"/>
</dbReference>
<keyword evidence="4 7" id="KW-0689">Ribosomal protein</keyword>
<evidence type="ECO:0000256" key="6">
    <source>
        <dbReference type="ARBA" id="ARBA00035136"/>
    </source>
</evidence>
<evidence type="ECO:0000313" key="10">
    <source>
        <dbReference type="Proteomes" id="UP000034706"/>
    </source>
</evidence>
<dbReference type="GO" id="GO:0003735">
    <property type="term" value="F:structural constituent of ribosome"/>
    <property type="evidence" value="ECO:0007669"/>
    <property type="project" value="InterPro"/>
</dbReference>
<dbReference type="GO" id="GO:0015935">
    <property type="term" value="C:small ribosomal subunit"/>
    <property type="evidence" value="ECO:0007669"/>
    <property type="project" value="TreeGrafter"/>
</dbReference>
<evidence type="ECO:0000313" key="9">
    <source>
        <dbReference type="EMBL" id="KKQ90896.1"/>
    </source>
</evidence>
<dbReference type="PANTHER" id="PTHR33398:SF1">
    <property type="entry name" value="SMALL RIBOSOMAL SUBUNIT PROTEIN BS20C"/>
    <property type="match status" value="1"/>
</dbReference>
<comment type="function">
    <text evidence="7">Binds directly to 16S ribosomal RNA.</text>
</comment>
<dbReference type="GO" id="GO:0006412">
    <property type="term" value="P:translation"/>
    <property type="evidence" value="ECO:0007669"/>
    <property type="project" value="UniProtKB-UniRule"/>
</dbReference>
<reference evidence="9 10" key="1">
    <citation type="journal article" date="2015" name="Nature">
        <title>rRNA introns, odd ribosomes, and small enigmatic genomes across a large radiation of phyla.</title>
        <authorList>
            <person name="Brown C.T."/>
            <person name="Hug L.A."/>
            <person name="Thomas B.C."/>
            <person name="Sharon I."/>
            <person name="Castelle C.J."/>
            <person name="Singh A."/>
            <person name="Wilkins M.J."/>
            <person name="Williams K.H."/>
            <person name="Banfield J.F."/>
        </authorList>
    </citation>
    <scope>NUCLEOTIDE SEQUENCE [LARGE SCALE GENOMIC DNA]</scope>
</reference>
<dbReference type="Pfam" id="PF01649">
    <property type="entry name" value="Ribosomal_S20p"/>
    <property type="match status" value="1"/>
</dbReference>
<keyword evidence="3 7" id="KW-0694">RNA-binding</keyword>
<dbReference type="InterPro" id="IPR002583">
    <property type="entry name" value="Ribosomal_bS20"/>
</dbReference>